<dbReference type="EMBL" id="JARBHB010000013">
    <property type="protein sequence ID" value="KAJ8870658.1"/>
    <property type="molecule type" value="Genomic_DNA"/>
</dbReference>
<comment type="caution">
    <text evidence="1">The sequence shown here is derived from an EMBL/GenBank/DDBJ whole genome shotgun (WGS) entry which is preliminary data.</text>
</comment>
<keyword evidence="2" id="KW-1185">Reference proteome</keyword>
<proteinExistence type="predicted"/>
<name>A0ABQ9GG25_9NEOP</name>
<dbReference type="Proteomes" id="UP001159363">
    <property type="component" value="Chromosome 12"/>
</dbReference>
<reference evidence="1 2" key="1">
    <citation type="submission" date="2023-02" db="EMBL/GenBank/DDBJ databases">
        <title>LHISI_Scaffold_Assembly.</title>
        <authorList>
            <person name="Stuart O.P."/>
            <person name="Cleave R."/>
            <person name="Magrath M.J.L."/>
            <person name="Mikheyev A.S."/>
        </authorList>
    </citation>
    <scope>NUCLEOTIDE SEQUENCE [LARGE SCALE GENOMIC DNA]</scope>
    <source>
        <strain evidence="1">Daus_M_001</strain>
        <tissue evidence="1">Leg muscle</tissue>
    </source>
</reference>
<evidence type="ECO:0000313" key="1">
    <source>
        <dbReference type="EMBL" id="KAJ8870658.1"/>
    </source>
</evidence>
<evidence type="ECO:0000313" key="2">
    <source>
        <dbReference type="Proteomes" id="UP001159363"/>
    </source>
</evidence>
<protein>
    <submittedName>
        <fullName evidence="1">Uncharacterized protein</fullName>
    </submittedName>
</protein>
<accession>A0ABQ9GG25</accession>
<gene>
    <name evidence="1" type="ORF">PR048_029681</name>
</gene>
<organism evidence="1 2">
    <name type="scientific">Dryococelus australis</name>
    <dbReference type="NCBI Taxonomy" id="614101"/>
    <lineage>
        <taxon>Eukaryota</taxon>
        <taxon>Metazoa</taxon>
        <taxon>Ecdysozoa</taxon>
        <taxon>Arthropoda</taxon>
        <taxon>Hexapoda</taxon>
        <taxon>Insecta</taxon>
        <taxon>Pterygota</taxon>
        <taxon>Neoptera</taxon>
        <taxon>Polyneoptera</taxon>
        <taxon>Phasmatodea</taxon>
        <taxon>Verophasmatodea</taxon>
        <taxon>Anareolatae</taxon>
        <taxon>Phasmatidae</taxon>
        <taxon>Eurycanthinae</taxon>
        <taxon>Dryococelus</taxon>
    </lineage>
</organism>
<sequence length="91" mass="10031">MKDSDTSSWVSGLKIVQMSKNCSYHSEIKRTPCEALFGKSAIETSSKHYKRGLQEQAEKMLKASGKMFPPAVTGDNILVCIPDVDRGRLAP</sequence>